<sequence length="141" mass="15656">MTNGISFSILLVDDDAEDRQIIDEAFVEIDNACDIKKFVSGTDLLSYLEKIGPELYPTLIVIDYNMPGLSATELLGILKQNEAYKDIPVVIYSSHTTPSKKAELQALGAYDFVEKGDTMKAIIEMAKRFTALSKEKISDMP</sequence>
<dbReference type="STRING" id="1121884.SAMN02745131_04109"/>
<evidence type="ECO:0000259" key="4">
    <source>
        <dbReference type="PROSITE" id="PS50110"/>
    </source>
</evidence>
<evidence type="ECO:0000256" key="2">
    <source>
        <dbReference type="ARBA" id="ARBA00023012"/>
    </source>
</evidence>
<dbReference type="PROSITE" id="PS50110">
    <property type="entry name" value="RESPONSE_REGULATORY"/>
    <property type="match status" value="1"/>
</dbReference>
<dbReference type="Gene3D" id="3.40.50.2300">
    <property type="match status" value="1"/>
</dbReference>
<keyword evidence="1 3" id="KW-0597">Phosphoprotein</keyword>
<dbReference type="EMBL" id="FQUU01000030">
    <property type="protein sequence ID" value="SHG01391.1"/>
    <property type="molecule type" value="Genomic_DNA"/>
</dbReference>
<reference evidence="5 6" key="1">
    <citation type="submission" date="2016-11" db="EMBL/GenBank/DDBJ databases">
        <authorList>
            <person name="Jaros S."/>
            <person name="Januszkiewicz K."/>
            <person name="Wedrychowicz H."/>
        </authorList>
    </citation>
    <scope>NUCLEOTIDE SEQUENCE [LARGE SCALE GENOMIC DNA]</scope>
    <source>
        <strain evidence="5 6">DSM 18119</strain>
    </source>
</reference>
<accession>A0A1M5GD10</accession>
<dbReference type="InterPro" id="IPR011006">
    <property type="entry name" value="CheY-like_superfamily"/>
</dbReference>
<dbReference type="SMART" id="SM00448">
    <property type="entry name" value="REC"/>
    <property type="match status" value="1"/>
</dbReference>
<keyword evidence="2" id="KW-0902">Two-component regulatory system</keyword>
<feature type="modified residue" description="4-aspartylphosphate" evidence="3">
    <location>
        <position position="63"/>
    </location>
</feature>
<evidence type="ECO:0000313" key="5">
    <source>
        <dbReference type="EMBL" id="SHG01391.1"/>
    </source>
</evidence>
<feature type="domain" description="Response regulatory" evidence="4">
    <location>
        <begin position="8"/>
        <end position="130"/>
    </location>
</feature>
<dbReference type="RefSeq" id="WP_072837218.1">
    <property type="nucleotide sequence ID" value="NZ_FQUU01000030.1"/>
</dbReference>
<dbReference type="OrthoDB" id="678494at2"/>
<dbReference type="PANTHER" id="PTHR44591:SF14">
    <property type="entry name" value="PROTEIN PILG"/>
    <property type="match status" value="1"/>
</dbReference>
<dbReference type="SUPFAM" id="SSF52172">
    <property type="entry name" value="CheY-like"/>
    <property type="match status" value="1"/>
</dbReference>
<organism evidence="5 6">
    <name type="scientific">Flavisolibacter ginsengisoli DSM 18119</name>
    <dbReference type="NCBI Taxonomy" id="1121884"/>
    <lineage>
        <taxon>Bacteria</taxon>
        <taxon>Pseudomonadati</taxon>
        <taxon>Bacteroidota</taxon>
        <taxon>Chitinophagia</taxon>
        <taxon>Chitinophagales</taxon>
        <taxon>Chitinophagaceae</taxon>
        <taxon>Flavisolibacter</taxon>
    </lineage>
</organism>
<gene>
    <name evidence="5" type="ORF">SAMN02745131_04109</name>
</gene>
<dbReference type="AlphaFoldDB" id="A0A1M5GD10"/>
<proteinExistence type="predicted"/>
<dbReference type="InterPro" id="IPR001789">
    <property type="entry name" value="Sig_transdc_resp-reg_receiver"/>
</dbReference>
<dbReference type="PANTHER" id="PTHR44591">
    <property type="entry name" value="STRESS RESPONSE REGULATOR PROTEIN 1"/>
    <property type="match status" value="1"/>
</dbReference>
<evidence type="ECO:0000313" key="6">
    <source>
        <dbReference type="Proteomes" id="UP000184048"/>
    </source>
</evidence>
<name>A0A1M5GD10_9BACT</name>
<keyword evidence="6" id="KW-1185">Reference proteome</keyword>
<evidence type="ECO:0000256" key="1">
    <source>
        <dbReference type="ARBA" id="ARBA00022553"/>
    </source>
</evidence>
<dbReference type="Proteomes" id="UP000184048">
    <property type="component" value="Unassembled WGS sequence"/>
</dbReference>
<dbReference type="InterPro" id="IPR050595">
    <property type="entry name" value="Bact_response_regulator"/>
</dbReference>
<evidence type="ECO:0000256" key="3">
    <source>
        <dbReference type="PROSITE-ProRule" id="PRU00169"/>
    </source>
</evidence>
<dbReference type="Pfam" id="PF00072">
    <property type="entry name" value="Response_reg"/>
    <property type="match status" value="1"/>
</dbReference>
<protein>
    <submittedName>
        <fullName evidence="5">Response regulator receiver domain-containing protein</fullName>
    </submittedName>
</protein>
<dbReference type="GO" id="GO:0000160">
    <property type="term" value="P:phosphorelay signal transduction system"/>
    <property type="evidence" value="ECO:0007669"/>
    <property type="project" value="UniProtKB-KW"/>
</dbReference>